<feature type="non-terminal residue" evidence="1">
    <location>
        <position position="1"/>
    </location>
</feature>
<dbReference type="OrthoDB" id="3257768at2759"/>
<sequence length="106" mass="12698">RIVVSYDVACQYVKHFRERFEAQFPDVKDHDRFEFLIPKMHLYAHKDDCHYRYSFNYTEGCGRTDGEAPERGWAALNELATSTREMNSAHRHEVLEDRVNDINFRK</sequence>
<gene>
    <name evidence="1" type="ORF">BOTBODRAFT_98592</name>
</gene>
<dbReference type="EMBL" id="KL198216">
    <property type="protein sequence ID" value="KDQ05651.1"/>
    <property type="molecule type" value="Genomic_DNA"/>
</dbReference>
<dbReference type="Pfam" id="PF18758">
    <property type="entry name" value="KDZ"/>
    <property type="match status" value="1"/>
</dbReference>
<organism evidence="1 2">
    <name type="scientific">Botryobasidium botryosum (strain FD-172 SS1)</name>
    <dbReference type="NCBI Taxonomy" id="930990"/>
    <lineage>
        <taxon>Eukaryota</taxon>
        <taxon>Fungi</taxon>
        <taxon>Dikarya</taxon>
        <taxon>Basidiomycota</taxon>
        <taxon>Agaricomycotina</taxon>
        <taxon>Agaricomycetes</taxon>
        <taxon>Cantharellales</taxon>
        <taxon>Botryobasidiaceae</taxon>
        <taxon>Botryobasidium</taxon>
    </lineage>
</organism>
<proteinExistence type="predicted"/>
<dbReference type="Proteomes" id="UP000027195">
    <property type="component" value="Unassembled WGS sequence"/>
</dbReference>
<dbReference type="AlphaFoldDB" id="A0A067M229"/>
<dbReference type="HOGENOM" id="CLU_003703_5_2_1"/>
<feature type="non-terminal residue" evidence="1">
    <location>
        <position position="106"/>
    </location>
</feature>
<accession>A0A067M229</accession>
<dbReference type="STRING" id="930990.A0A067M229"/>
<dbReference type="InterPro" id="IPR040521">
    <property type="entry name" value="KDZ"/>
</dbReference>
<evidence type="ECO:0000313" key="1">
    <source>
        <dbReference type="EMBL" id="KDQ05651.1"/>
    </source>
</evidence>
<dbReference type="InParanoid" id="A0A067M229"/>
<dbReference type="PANTHER" id="PTHR33096:SF1">
    <property type="entry name" value="CXC1-LIKE CYSTEINE CLUSTER ASSOCIATED WITH KDZ TRANSPOSASES DOMAIN-CONTAINING PROTEIN"/>
    <property type="match status" value="1"/>
</dbReference>
<reference evidence="2" key="1">
    <citation type="journal article" date="2014" name="Proc. Natl. Acad. Sci. U.S.A.">
        <title>Extensive sampling of basidiomycete genomes demonstrates inadequacy of the white-rot/brown-rot paradigm for wood decay fungi.</title>
        <authorList>
            <person name="Riley R."/>
            <person name="Salamov A.A."/>
            <person name="Brown D.W."/>
            <person name="Nagy L.G."/>
            <person name="Floudas D."/>
            <person name="Held B.W."/>
            <person name="Levasseur A."/>
            <person name="Lombard V."/>
            <person name="Morin E."/>
            <person name="Otillar R."/>
            <person name="Lindquist E.A."/>
            <person name="Sun H."/>
            <person name="LaButti K.M."/>
            <person name="Schmutz J."/>
            <person name="Jabbour D."/>
            <person name="Luo H."/>
            <person name="Baker S.E."/>
            <person name="Pisabarro A.G."/>
            <person name="Walton J.D."/>
            <person name="Blanchette R.A."/>
            <person name="Henrissat B."/>
            <person name="Martin F."/>
            <person name="Cullen D."/>
            <person name="Hibbett D.S."/>
            <person name="Grigoriev I.V."/>
        </authorList>
    </citation>
    <scope>NUCLEOTIDE SEQUENCE [LARGE SCALE GENOMIC DNA]</scope>
    <source>
        <strain evidence="2">FD-172 SS1</strain>
    </source>
</reference>
<dbReference type="PANTHER" id="PTHR33096">
    <property type="entry name" value="CXC2 DOMAIN-CONTAINING PROTEIN"/>
    <property type="match status" value="1"/>
</dbReference>
<keyword evidence="2" id="KW-1185">Reference proteome</keyword>
<evidence type="ECO:0000313" key="2">
    <source>
        <dbReference type="Proteomes" id="UP000027195"/>
    </source>
</evidence>
<protein>
    <submittedName>
        <fullName evidence="1">Uncharacterized protein</fullName>
    </submittedName>
</protein>
<name>A0A067M229_BOTB1</name>